<accession>A0AAE1P395</accession>
<feature type="compositionally biased region" description="Basic and acidic residues" evidence="1">
    <location>
        <begin position="279"/>
        <end position="290"/>
    </location>
</feature>
<evidence type="ECO:0000313" key="3">
    <source>
        <dbReference type="Proteomes" id="UP001292094"/>
    </source>
</evidence>
<gene>
    <name evidence="2" type="ORF">Pmani_026630</name>
</gene>
<keyword evidence="3" id="KW-1185">Reference proteome</keyword>
<protein>
    <recommendedName>
        <fullName evidence="4">CCHC-type domain-containing protein</fullName>
    </recommendedName>
</protein>
<evidence type="ECO:0000256" key="1">
    <source>
        <dbReference type="SAM" id="MobiDB-lite"/>
    </source>
</evidence>
<name>A0AAE1P395_9EUCA</name>
<sequence length="342" mass="38507">MNGWTEVKSKSSKKKEHQVKNIQEQENSAHTSQFTKLLITPTQHFKTAYNIVDALEKKHPTLKFQLKMTPAGNVLITPPDAHTFHLLKNITKQAKWEAYQLHTTTSAILLHYPIAMPLQPLLNHPKVIEAKHCIHSSGIPTMQIQFTITGPLPPYLKLGNWGTFYTRPYSKEPLRCFKCQRFGHHKAHCHQSEVCAVCSSPHATEVCLKKLKEQQPTTAKWITKHAPPKTTQKSILSQLTTPPPQTTGEEDRMLEPQEQKSVQKTQPSSSTFQGTVADHSPKNQAKDSMKKLQPSSSILQETVTLTKADLKDLLQNFALALAGLMNTSIDKKKLTQMCDTVQ</sequence>
<feature type="compositionally biased region" description="Polar residues" evidence="1">
    <location>
        <begin position="229"/>
        <end position="239"/>
    </location>
</feature>
<feature type="region of interest" description="Disordered" evidence="1">
    <location>
        <begin position="219"/>
        <end position="294"/>
    </location>
</feature>
<dbReference type="Proteomes" id="UP001292094">
    <property type="component" value="Unassembled WGS sequence"/>
</dbReference>
<feature type="compositionally biased region" description="Polar residues" evidence="1">
    <location>
        <begin position="20"/>
        <end position="30"/>
    </location>
</feature>
<dbReference type="EMBL" id="JAWZYT010002906">
    <property type="protein sequence ID" value="KAK4301209.1"/>
    <property type="molecule type" value="Genomic_DNA"/>
</dbReference>
<organism evidence="2 3">
    <name type="scientific">Petrolisthes manimaculis</name>
    <dbReference type="NCBI Taxonomy" id="1843537"/>
    <lineage>
        <taxon>Eukaryota</taxon>
        <taxon>Metazoa</taxon>
        <taxon>Ecdysozoa</taxon>
        <taxon>Arthropoda</taxon>
        <taxon>Crustacea</taxon>
        <taxon>Multicrustacea</taxon>
        <taxon>Malacostraca</taxon>
        <taxon>Eumalacostraca</taxon>
        <taxon>Eucarida</taxon>
        <taxon>Decapoda</taxon>
        <taxon>Pleocyemata</taxon>
        <taxon>Anomura</taxon>
        <taxon>Galatheoidea</taxon>
        <taxon>Porcellanidae</taxon>
        <taxon>Petrolisthes</taxon>
    </lineage>
</organism>
<feature type="compositionally biased region" description="Polar residues" evidence="1">
    <location>
        <begin position="259"/>
        <end position="274"/>
    </location>
</feature>
<evidence type="ECO:0008006" key="4">
    <source>
        <dbReference type="Google" id="ProtNLM"/>
    </source>
</evidence>
<feature type="compositionally biased region" description="Basic and acidic residues" evidence="1">
    <location>
        <begin position="249"/>
        <end position="258"/>
    </location>
</feature>
<proteinExistence type="predicted"/>
<dbReference type="AlphaFoldDB" id="A0AAE1P395"/>
<reference evidence="2" key="1">
    <citation type="submission" date="2023-11" db="EMBL/GenBank/DDBJ databases">
        <title>Genome assemblies of two species of porcelain crab, Petrolisthes cinctipes and Petrolisthes manimaculis (Anomura: Porcellanidae).</title>
        <authorList>
            <person name="Angst P."/>
        </authorList>
    </citation>
    <scope>NUCLEOTIDE SEQUENCE</scope>
    <source>
        <strain evidence="2">PB745_02</strain>
        <tissue evidence="2">Gill</tissue>
    </source>
</reference>
<evidence type="ECO:0000313" key="2">
    <source>
        <dbReference type="EMBL" id="KAK4301209.1"/>
    </source>
</evidence>
<feature type="region of interest" description="Disordered" evidence="1">
    <location>
        <begin position="1"/>
        <end position="30"/>
    </location>
</feature>
<comment type="caution">
    <text evidence="2">The sequence shown here is derived from an EMBL/GenBank/DDBJ whole genome shotgun (WGS) entry which is preliminary data.</text>
</comment>